<evidence type="ECO:0000256" key="7">
    <source>
        <dbReference type="ARBA" id="ARBA00023186"/>
    </source>
</evidence>
<dbReference type="Pfam" id="PF01556">
    <property type="entry name" value="DnaJ_C"/>
    <property type="match status" value="1"/>
</dbReference>
<organism evidence="12 13">
    <name type="scientific">Aromatoleum diolicum</name>
    <dbReference type="NCBI Taxonomy" id="75796"/>
    <lineage>
        <taxon>Bacteria</taxon>
        <taxon>Pseudomonadati</taxon>
        <taxon>Pseudomonadota</taxon>
        <taxon>Betaproteobacteria</taxon>
        <taxon>Rhodocyclales</taxon>
        <taxon>Rhodocyclaceae</taxon>
        <taxon>Aromatoleum</taxon>
    </lineage>
</organism>
<sequence length="343" mass="36586">MEAYDLLGLAPGASAKEIKKAFRRLAMRWHPDRNADPAALEHFKALRAAYEDLLAGLAVEADDEDGADQSDDAAAEDRGADADDIPRGADRRQDLTLTIEEAYCGGETTLKLEDETECAECQGSGEEVLMHTRLCAHCHGTGRIRSKHGLLGCKHCAGRGYLTKHACPACAGSGRMRTVRPLVVPLPPGLLGGDELRIAGAGEAHEAGLPGDLILRVRLARHALYRLDGRNLLLSRPVSALRMLIGGELAIPMPGGTRMLKLAPGSATARDLRVAGAGFPGRGGQPAGDLIVQLAPVLPDAPDAEMRALIAQLDTLVAAKHSRHLPDVALWEARWLHDRPDAP</sequence>
<evidence type="ECO:0000256" key="1">
    <source>
        <dbReference type="ARBA" id="ARBA00022705"/>
    </source>
</evidence>
<dbReference type="InterPro" id="IPR002939">
    <property type="entry name" value="DnaJ_C"/>
</dbReference>
<keyword evidence="6" id="KW-0346">Stress response</keyword>
<evidence type="ECO:0000259" key="11">
    <source>
        <dbReference type="PROSITE" id="PS51188"/>
    </source>
</evidence>
<keyword evidence="5 8" id="KW-0862">Zinc</keyword>
<dbReference type="RefSeq" id="WP_169260839.1">
    <property type="nucleotide sequence ID" value="NZ_WTVQ01000020.1"/>
</dbReference>
<keyword evidence="3" id="KW-0677">Repeat</keyword>
<keyword evidence="4 8" id="KW-0863">Zinc-finger</keyword>
<gene>
    <name evidence="12" type="ORF">GPA25_13050</name>
</gene>
<comment type="caution">
    <text evidence="12">The sequence shown here is derived from an EMBL/GenBank/DDBJ whole genome shotgun (WGS) entry which is preliminary data.</text>
</comment>
<evidence type="ECO:0000256" key="5">
    <source>
        <dbReference type="ARBA" id="ARBA00022833"/>
    </source>
</evidence>
<dbReference type="InterPro" id="IPR001305">
    <property type="entry name" value="HSP_DnaJ_Cys-rich_dom"/>
</dbReference>
<dbReference type="Gene3D" id="2.60.260.20">
    <property type="entry name" value="Urease metallochaperone UreE, N-terminal domain"/>
    <property type="match status" value="2"/>
</dbReference>
<evidence type="ECO:0000259" key="10">
    <source>
        <dbReference type="PROSITE" id="PS50076"/>
    </source>
</evidence>
<feature type="compositionally biased region" description="Acidic residues" evidence="9">
    <location>
        <begin position="63"/>
        <end position="74"/>
    </location>
</feature>
<dbReference type="PROSITE" id="PS51188">
    <property type="entry name" value="ZF_CR"/>
    <property type="match status" value="1"/>
</dbReference>
<keyword evidence="13" id="KW-1185">Reference proteome</keyword>
<evidence type="ECO:0000256" key="4">
    <source>
        <dbReference type="ARBA" id="ARBA00022771"/>
    </source>
</evidence>
<dbReference type="InterPro" id="IPR036869">
    <property type="entry name" value="J_dom_sf"/>
</dbReference>
<dbReference type="Pfam" id="PF00226">
    <property type="entry name" value="DnaJ"/>
    <property type="match status" value="1"/>
</dbReference>
<name>A0ABX1QDW4_9RHOO</name>
<proteinExistence type="predicted"/>
<dbReference type="SUPFAM" id="SSF49493">
    <property type="entry name" value="HSP40/DnaJ peptide-binding domain"/>
    <property type="match status" value="2"/>
</dbReference>
<dbReference type="CDD" id="cd10719">
    <property type="entry name" value="DnaJ_zf"/>
    <property type="match status" value="1"/>
</dbReference>
<keyword evidence="7" id="KW-0143">Chaperone</keyword>
<dbReference type="CDD" id="cd06257">
    <property type="entry name" value="DnaJ"/>
    <property type="match status" value="1"/>
</dbReference>
<evidence type="ECO:0000313" key="12">
    <source>
        <dbReference type="EMBL" id="NMG75687.1"/>
    </source>
</evidence>
<dbReference type="SUPFAM" id="SSF57938">
    <property type="entry name" value="DnaJ/Hsp40 cysteine-rich domain"/>
    <property type="match status" value="1"/>
</dbReference>
<dbReference type="PROSITE" id="PS50076">
    <property type="entry name" value="DNAJ_2"/>
    <property type="match status" value="1"/>
</dbReference>
<dbReference type="PRINTS" id="PR00625">
    <property type="entry name" value="JDOMAIN"/>
</dbReference>
<protein>
    <submittedName>
        <fullName evidence="12">DnaJ domain-containing protein</fullName>
    </submittedName>
</protein>
<keyword evidence="1" id="KW-0235">DNA replication</keyword>
<evidence type="ECO:0000256" key="2">
    <source>
        <dbReference type="ARBA" id="ARBA00022723"/>
    </source>
</evidence>
<evidence type="ECO:0000256" key="3">
    <source>
        <dbReference type="ARBA" id="ARBA00022737"/>
    </source>
</evidence>
<evidence type="ECO:0000313" key="13">
    <source>
        <dbReference type="Proteomes" id="UP000648984"/>
    </source>
</evidence>
<dbReference type="InterPro" id="IPR001623">
    <property type="entry name" value="DnaJ_domain"/>
</dbReference>
<evidence type="ECO:0000256" key="6">
    <source>
        <dbReference type="ARBA" id="ARBA00023016"/>
    </source>
</evidence>
<dbReference type="SMART" id="SM00271">
    <property type="entry name" value="DnaJ"/>
    <property type="match status" value="1"/>
</dbReference>
<evidence type="ECO:0000256" key="9">
    <source>
        <dbReference type="SAM" id="MobiDB-lite"/>
    </source>
</evidence>
<dbReference type="PANTHER" id="PTHR43096">
    <property type="entry name" value="DNAJ HOMOLOG 1, MITOCHONDRIAL-RELATED"/>
    <property type="match status" value="1"/>
</dbReference>
<feature type="compositionally biased region" description="Basic and acidic residues" evidence="9">
    <location>
        <begin position="75"/>
        <end position="91"/>
    </location>
</feature>
<dbReference type="SUPFAM" id="SSF46565">
    <property type="entry name" value="Chaperone J-domain"/>
    <property type="match status" value="1"/>
</dbReference>
<keyword evidence="2 8" id="KW-0479">Metal-binding</keyword>
<reference evidence="12 13" key="1">
    <citation type="submission" date="2019-12" db="EMBL/GenBank/DDBJ databases">
        <title>Comparative genomics gives insights into the taxonomy of the Azoarcus-Aromatoleum group and reveals separate origins of nif in the plant-associated Azoarcus and non-plant-associated Aromatoleum sub-groups.</title>
        <authorList>
            <person name="Lafos M."/>
            <person name="Maluk M."/>
            <person name="Batista M."/>
            <person name="Junghare M."/>
            <person name="Carmona M."/>
            <person name="Faoro H."/>
            <person name="Cruz L.M."/>
            <person name="Battistoni F."/>
            <person name="De Souza E."/>
            <person name="Pedrosa F."/>
            <person name="Chen W.-M."/>
            <person name="Poole P.S."/>
            <person name="Dixon R.A."/>
            <person name="James E.K."/>
        </authorList>
    </citation>
    <scope>NUCLEOTIDE SEQUENCE [LARGE SCALE GENOMIC DNA]</scope>
    <source>
        <strain evidence="12 13">22Lin</strain>
    </source>
</reference>
<dbReference type="CDD" id="cd10747">
    <property type="entry name" value="DnaJ_C"/>
    <property type="match status" value="1"/>
</dbReference>
<dbReference type="PANTHER" id="PTHR43096:SF52">
    <property type="entry name" value="DNAJ HOMOLOG 1, MITOCHONDRIAL-RELATED"/>
    <property type="match status" value="1"/>
</dbReference>
<evidence type="ECO:0000256" key="8">
    <source>
        <dbReference type="PROSITE-ProRule" id="PRU00546"/>
    </source>
</evidence>
<dbReference type="Proteomes" id="UP000648984">
    <property type="component" value="Unassembled WGS sequence"/>
</dbReference>
<accession>A0ABX1QDW4</accession>
<dbReference type="InterPro" id="IPR036410">
    <property type="entry name" value="HSP_DnaJ_Cys-rich_dom_sf"/>
</dbReference>
<dbReference type="EMBL" id="WTVQ01000020">
    <property type="protein sequence ID" value="NMG75687.1"/>
    <property type="molecule type" value="Genomic_DNA"/>
</dbReference>
<feature type="domain" description="CR-type" evidence="11">
    <location>
        <begin position="105"/>
        <end position="179"/>
    </location>
</feature>
<dbReference type="Gene3D" id="6.20.20.10">
    <property type="match status" value="2"/>
</dbReference>
<feature type="region of interest" description="Disordered" evidence="9">
    <location>
        <begin position="63"/>
        <end position="91"/>
    </location>
</feature>
<dbReference type="InterPro" id="IPR008971">
    <property type="entry name" value="HSP40/DnaJ_pept-bd"/>
</dbReference>
<feature type="domain" description="J" evidence="10">
    <location>
        <begin position="2"/>
        <end position="66"/>
    </location>
</feature>
<dbReference type="Gene3D" id="1.10.287.110">
    <property type="entry name" value="DnaJ domain"/>
    <property type="match status" value="1"/>
</dbReference>
<feature type="zinc finger region" description="CR-type" evidence="8">
    <location>
        <begin position="105"/>
        <end position="179"/>
    </location>
</feature>